<evidence type="ECO:0000313" key="3">
    <source>
        <dbReference type="EMBL" id="WOX26490.1"/>
    </source>
</evidence>
<dbReference type="RefSeq" id="WP_318099938.1">
    <property type="nucleotide sequence ID" value="NZ_CP137573.1"/>
</dbReference>
<evidence type="ECO:0008006" key="5">
    <source>
        <dbReference type="Google" id="ProtNLM"/>
    </source>
</evidence>
<feature type="region of interest" description="Disordered" evidence="1">
    <location>
        <begin position="145"/>
        <end position="255"/>
    </location>
</feature>
<evidence type="ECO:0000256" key="1">
    <source>
        <dbReference type="SAM" id="MobiDB-lite"/>
    </source>
</evidence>
<dbReference type="EMBL" id="CP137573">
    <property type="protein sequence ID" value="WOX19888.1"/>
    <property type="molecule type" value="Genomic_DNA"/>
</dbReference>
<dbReference type="EMBL" id="CP137573">
    <property type="protein sequence ID" value="WOX26490.1"/>
    <property type="molecule type" value="Genomic_DNA"/>
</dbReference>
<dbReference type="Proteomes" id="UP001301731">
    <property type="component" value="Chromosome"/>
</dbReference>
<keyword evidence="4" id="KW-1185">Reference proteome</keyword>
<organism evidence="2 4">
    <name type="scientific">Streptomyces solicathayae</name>
    <dbReference type="NCBI Taxonomy" id="3081768"/>
    <lineage>
        <taxon>Bacteria</taxon>
        <taxon>Bacillati</taxon>
        <taxon>Actinomycetota</taxon>
        <taxon>Actinomycetes</taxon>
        <taxon>Kitasatosporales</taxon>
        <taxon>Streptomycetaceae</taxon>
        <taxon>Streptomyces</taxon>
    </lineage>
</organism>
<gene>
    <name evidence="2" type="ORF">R2D22_00060</name>
    <name evidence="3" type="ORF">R2D22_36000</name>
</gene>
<protein>
    <recommendedName>
        <fullName evidence="5">ABC transmembrane type-1 domain-containing protein</fullName>
    </recommendedName>
</protein>
<name>A0ABZ0LM02_9ACTN</name>
<proteinExistence type="predicted"/>
<feature type="compositionally biased region" description="Low complexity" evidence="1">
    <location>
        <begin position="147"/>
        <end position="164"/>
    </location>
</feature>
<evidence type="ECO:0000313" key="2">
    <source>
        <dbReference type="EMBL" id="WOX19888.1"/>
    </source>
</evidence>
<sequence length="255" mass="25635">MDVTTLILLGAAGGLLRGALDLYTRFVSWQADRRIHRQLAAAGTAEVVAPQFKAYFDPAVDTVAAIVHSVMGAGAAVLFGTTGQISGGYAALVVGISAPMLLTQLGRIQTVNEAVMGERQPAGAAAEAEAPPTAAASAVGAVGAGDSGAVDSPPQVAQPSAPSAGRAVRPSTPTEGASSVARAMPAPRQHAPAADERTPEPASGELPEEATRLPDPMRSSDTPLPANPPDGTGPGFGDRGAPRWRQGPALGEEGL</sequence>
<reference evidence="2 4" key="1">
    <citation type="submission" date="2023-10" db="EMBL/GenBank/DDBJ databases">
        <title>The genome sequence of Streptomyces sp. HUAS YS2.</title>
        <authorList>
            <person name="Mo P."/>
        </authorList>
    </citation>
    <scope>NUCLEOTIDE SEQUENCE [LARGE SCALE GENOMIC DNA]</scope>
    <source>
        <strain evidence="2 4">HUAS YS2</strain>
    </source>
</reference>
<evidence type="ECO:0000313" key="4">
    <source>
        <dbReference type="Proteomes" id="UP001301731"/>
    </source>
</evidence>
<accession>A0ABZ0LM02</accession>